<evidence type="ECO:0000256" key="1">
    <source>
        <dbReference type="PROSITE-ProRule" id="PRU00169"/>
    </source>
</evidence>
<dbReference type="InterPro" id="IPR037522">
    <property type="entry name" value="HD_GYP_dom"/>
</dbReference>
<dbReference type="InterPro" id="IPR011006">
    <property type="entry name" value="CheY-like_superfamily"/>
</dbReference>
<feature type="domain" description="Response regulatory" evidence="2">
    <location>
        <begin position="9"/>
        <end position="126"/>
    </location>
</feature>
<name>A0A8J7SCF6_9BACT</name>
<dbReference type="PANTHER" id="PTHR45228:SF8">
    <property type="entry name" value="TWO-COMPONENT RESPONSE REGULATOR-RELATED"/>
    <property type="match status" value="1"/>
</dbReference>
<evidence type="ECO:0000313" key="5">
    <source>
        <dbReference type="Proteomes" id="UP000636888"/>
    </source>
</evidence>
<dbReference type="Gene3D" id="1.10.3210.10">
    <property type="entry name" value="Hypothetical protein af1432"/>
    <property type="match status" value="1"/>
</dbReference>
<dbReference type="InterPro" id="IPR003607">
    <property type="entry name" value="HD/PDEase_dom"/>
</dbReference>
<organism evidence="4 5">
    <name type="scientific">Geomesophilobacter sediminis</name>
    <dbReference type="NCBI Taxonomy" id="2798584"/>
    <lineage>
        <taxon>Bacteria</taxon>
        <taxon>Pseudomonadati</taxon>
        <taxon>Thermodesulfobacteriota</taxon>
        <taxon>Desulfuromonadia</taxon>
        <taxon>Geobacterales</taxon>
        <taxon>Geobacteraceae</taxon>
        <taxon>Geomesophilobacter</taxon>
    </lineage>
</organism>
<dbReference type="GO" id="GO:0000160">
    <property type="term" value="P:phosphorelay signal transduction system"/>
    <property type="evidence" value="ECO:0007669"/>
    <property type="project" value="InterPro"/>
</dbReference>
<dbReference type="SUPFAM" id="SSF109604">
    <property type="entry name" value="HD-domain/PDEase-like"/>
    <property type="match status" value="1"/>
</dbReference>
<evidence type="ECO:0000313" key="4">
    <source>
        <dbReference type="EMBL" id="MBJ6727154.1"/>
    </source>
</evidence>
<dbReference type="InterPro" id="IPR001789">
    <property type="entry name" value="Sig_transdc_resp-reg_receiver"/>
</dbReference>
<feature type="modified residue" description="4-aspartylphosphate" evidence="1">
    <location>
        <position position="60"/>
    </location>
</feature>
<dbReference type="SUPFAM" id="SSF52172">
    <property type="entry name" value="CheY-like"/>
    <property type="match status" value="1"/>
</dbReference>
<dbReference type="Gene3D" id="3.40.50.2300">
    <property type="match status" value="1"/>
</dbReference>
<dbReference type="EMBL" id="JAEMHM010000020">
    <property type="protein sequence ID" value="MBJ6727154.1"/>
    <property type="molecule type" value="Genomic_DNA"/>
</dbReference>
<dbReference type="CDD" id="cd17569">
    <property type="entry name" value="REC_HupR-like"/>
    <property type="match status" value="1"/>
</dbReference>
<accession>A0A8J7SCF6</accession>
<reference evidence="4" key="1">
    <citation type="submission" date="2020-12" db="EMBL/GenBank/DDBJ databases">
        <title>Geomonas sp. Red875, isolated from river sediment.</title>
        <authorList>
            <person name="Xu Z."/>
            <person name="Zhang Z."/>
            <person name="Masuda Y."/>
            <person name="Itoh H."/>
            <person name="Senoo K."/>
        </authorList>
    </citation>
    <scope>NUCLEOTIDE SEQUENCE</scope>
    <source>
        <strain evidence="4">Red875</strain>
    </source>
</reference>
<proteinExistence type="predicted"/>
<sequence>MTDTLLPCRILLVDDEENILRSITRLLIEEDAVTVETALSGEEALKLLDQYRDVAVILSDQRMPGMSGAEFLQQAREAAPDAVRMVLTGYADVATTIDAINKGGASRYITKPWDDEMLLRTLQEGVAQYRMRQENRRLSLLVEQQNAELAEWNTNLKKRVMDQTVTIRKRNEELSASNGQIEKAFQQTILAFSRLVELHGTRLKDHARNVTELVVNCATTLGWSGDKVEVLRIAALLHDIGAIGMDPNLIDSTGTVMTRDQFQSYRQHPVRGQAALDAVEELREAALQIRHHHERFDGKGFPDGLSGIEIPPGARIIAFADFVDRELGGVRTASALQAVLSLCKSKLGSLLDPELYEPMEGHILNLYQAAPERHKEQTEREYQPKDLHDGMVITRNLYSGTGILLLTAGSVLDSSKITAILRYYRIDPPQGGIMALEPIAG</sequence>
<dbReference type="Proteomes" id="UP000636888">
    <property type="component" value="Unassembled WGS sequence"/>
</dbReference>
<keyword evidence="5" id="KW-1185">Reference proteome</keyword>
<dbReference type="AlphaFoldDB" id="A0A8J7SCF6"/>
<dbReference type="InterPro" id="IPR052020">
    <property type="entry name" value="Cyclic_di-GMP/3'3'-cGAMP_PDE"/>
</dbReference>
<dbReference type="CDD" id="cd00077">
    <property type="entry name" value="HDc"/>
    <property type="match status" value="1"/>
</dbReference>
<dbReference type="PROSITE" id="PS51832">
    <property type="entry name" value="HD_GYP"/>
    <property type="match status" value="1"/>
</dbReference>
<gene>
    <name evidence="4" type="ORF">JFN93_20780</name>
</gene>
<keyword evidence="1" id="KW-0597">Phosphoprotein</keyword>
<evidence type="ECO:0000259" key="2">
    <source>
        <dbReference type="PROSITE" id="PS50110"/>
    </source>
</evidence>
<feature type="domain" description="HD-GYP" evidence="3">
    <location>
        <begin position="181"/>
        <end position="375"/>
    </location>
</feature>
<dbReference type="Pfam" id="PF13487">
    <property type="entry name" value="HD_5"/>
    <property type="match status" value="1"/>
</dbReference>
<protein>
    <submittedName>
        <fullName evidence="4">Response regulator</fullName>
    </submittedName>
</protein>
<dbReference type="PANTHER" id="PTHR45228">
    <property type="entry name" value="CYCLIC DI-GMP PHOSPHODIESTERASE TM_0186-RELATED"/>
    <property type="match status" value="1"/>
</dbReference>
<dbReference type="SMART" id="SM00448">
    <property type="entry name" value="REC"/>
    <property type="match status" value="1"/>
</dbReference>
<evidence type="ECO:0000259" key="3">
    <source>
        <dbReference type="PROSITE" id="PS51832"/>
    </source>
</evidence>
<dbReference type="PROSITE" id="PS50110">
    <property type="entry name" value="RESPONSE_REGULATORY"/>
    <property type="match status" value="1"/>
</dbReference>
<dbReference type="RefSeq" id="WP_199386065.1">
    <property type="nucleotide sequence ID" value="NZ_JAEMHM010000020.1"/>
</dbReference>
<dbReference type="Pfam" id="PF00072">
    <property type="entry name" value="Response_reg"/>
    <property type="match status" value="1"/>
</dbReference>
<dbReference type="SMART" id="SM00471">
    <property type="entry name" value="HDc"/>
    <property type="match status" value="1"/>
</dbReference>
<comment type="caution">
    <text evidence="4">The sequence shown here is derived from an EMBL/GenBank/DDBJ whole genome shotgun (WGS) entry which is preliminary data.</text>
</comment>